<organism evidence="24 25">
    <name type="scientific">Pristionchus pacificus</name>
    <name type="common">Parasitic nematode worm</name>
    <dbReference type="NCBI Taxonomy" id="54126"/>
    <lineage>
        <taxon>Eukaryota</taxon>
        <taxon>Metazoa</taxon>
        <taxon>Ecdysozoa</taxon>
        <taxon>Nematoda</taxon>
        <taxon>Chromadorea</taxon>
        <taxon>Rhabditida</taxon>
        <taxon>Rhabditina</taxon>
        <taxon>Diplogasteromorpha</taxon>
        <taxon>Diplogasteroidea</taxon>
        <taxon>Neodiplogasteridae</taxon>
        <taxon>Pristionchus</taxon>
    </lineage>
</organism>
<evidence type="ECO:0000256" key="8">
    <source>
        <dbReference type="ARBA" id="ARBA00023018"/>
    </source>
</evidence>
<dbReference type="PROSITE" id="PS00455">
    <property type="entry name" value="AMP_BINDING"/>
    <property type="match status" value="1"/>
</dbReference>
<dbReference type="InterPro" id="IPR006201">
    <property type="entry name" value="Neur_channel"/>
</dbReference>
<dbReference type="Pfam" id="PF02931">
    <property type="entry name" value="Neur_chan_LBD"/>
    <property type="match status" value="1"/>
</dbReference>
<evidence type="ECO:0000256" key="19">
    <source>
        <dbReference type="RuleBase" id="RU000687"/>
    </source>
</evidence>
<evidence type="ECO:0000256" key="16">
    <source>
        <dbReference type="ARBA" id="ARBA00023286"/>
    </source>
</evidence>
<protein>
    <submittedName>
        <fullName evidence="24">Acr-14</fullName>
    </submittedName>
</protein>
<dbReference type="Gene3D" id="2.30.38.10">
    <property type="entry name" value="Luciferase, Domain 3"/>
    <property type="match status" value="1"/>
</dbReference>
<dbReference type="Gene3D" id="3.30.300.30">
    <property type="match status" value="1"/>
</dbReference>
<evidence type="ECO:0000256" key="20">
    <source>
        <dbReference type="SAM" id="MobiDB-lite"/>
    </source>
</evidence>
<dbReference type="PRINTS" id="PR00252">
    <property type="entry name" value="NRIONCHANNEL"/>
</dbReference>
<accession>A0A2A6CIV9</accession>
<evidence type="ECO:0000256" key="14">
    <source>
        <dbReference type="ARBA" id="ARBA00023180"/>
    </source>
</evidence>
<comment type="subcellular location">
    <subcellularLocation>
        <location evidence="1">Peroxisome</location>
    </subcellularLocation>
    <subcellularLocation>
        <location evidence="18">Postsynaptic cell membrane</location>
        <topology evidence="18">Multi-pass membrane protein</topology>
    </subcellularLocation>
</comment>
<feature type="transmembrane region" description="Helical" evidence="19">
    <location>
        <begin position="797"/>
        <end position="820"/>
    </location>
</feature>
<evidence type="ECO:0000256" key="12">
    <source>
        <dbReference type="ARBA" id="ARBA00023157"/>
    </source>
</evidence>
<dbReference type="Gene3D" id="3.40.50.980">
    <property type="match status" value="2"/>
</dbReference>
<dbReference type="InterPro" id="IPR006202">
    <property type="entry name" value="Neur_chan_lig-bd"/>
</dbReference>
<dbReference type="InterPro" id="IPR002394">
    <property type="entry name" value="Nicotinic_acetylcholine_rcpt"/>
</dbReference>
<keyword evidence="12" id="KW-1015">Disulfide bond</keyword>
<keyword evidence="15" id="KW-0628">Postsynaptic cell membrane</keyword>
<evidence type="ECO:0000256" key="13">
    <source>
        <dbReference type="ARBA" id="ARBA00023170"/>
    </source>
</evidence>
<dbReference type="GO" id="GO:0016405">
    <property type="term" value="F:CoA-ligase activity"/>
    <property type="evidence" value="ECO:0000318"/>
    <property type="project" value="GO_Central"/>
</dbReference>
<keyword evidence="3 19" id="KW-0813">Transport</keyword>
<feature type="transmembrane region" description="Helical" evidence="19">
    <location>
        <begin position="736"/>
        <end position="755"/>
    </location>
</feature>
<dbReference type="InterPro" id="IPR038050">
    <property type="entry name" value="Neuro_actylchol_rec"/>
</dbReference>
<feature type="region of interest" description="Disordered" evidence="20">
    <location>
        <begin position="1077"/>
        <end position="1132"/>
    </location>
</feature>
<keyword evidence="9 19" id="KW-0406">Ion transport</keyword>
<dbReference type="Pfam" id="PF02932">
    <property type="entry name" value="Neur_chan_memb"/>
    <property type="match status" value="1"/>
</dbReference>
<proteinExistence type="inferred from homology"/>
<evidence type="ECO:0000256" key="11">
    <source>
        <dbReference type="ARBA" id="ARBA00023140"/>
    </source>
</evidence>
<keyword evidence="13" id="KW-0675">Receptor</keyword>
<dbReference type="SUPFAM" id="SSF63712">
    <property type="entry name" value="Nicotinic receptor ligand binding domain-like"/>
    <property type="match status" value="1"/>
</dbReference>
<evidence type="ECO:0000256" key="3">
    <source>
        <dbReference type="ARBA" id="ARBA00022448"/>
    </source>
</evidence>
<evidence type="ECO:0000256" key="4">
    <source>
        <dbReference type="ARBA" id="ARBA00022475"/>
    </source>
</evidence>
<dbReference type="AlphaFoldDB" id="A0A2A6CIV9"/>
<dbReference type="Gene3D" id="1.20.58.390">
    <property type="entry name" value="Neurotransmitter-gated ion-channel transmembrane domain"/>
    <property type="match status" value="2"/>
</dbReference>
<evidence type="ECO:0000256" key="18">
    <source>
        <dbReference type="ARBA" id="ARBA00034104"/>
    </source>
</evidence>
<evidence type="ECO:0000259" key="21">
    <source>
        <dbReference type="Pfam" id="PF00501"/>
    </source>
</evidence>
<dbReference type="CDD" id="cd18997">
    <property type="entry name" value="LGIC_ECD_nAChR"/>
    <property type="match status" value="1"/>
</dbReference>
<keyword evidence="11" id="KW-0576">Peroxisome</keyword>
<dbReference type="GO" id="GO:0005777">
    <property type="term" value="C:peroxisome"/>
    <property type="evidence" value="ECO:0007669"/>
    <property type="project" value="UniProtKB-SubCell"/>
</dbReference>
<reference evidence="24" key="2">
    <citation type="submission" date="2022-06" db="UniProtKB">
        <authorList>
            <consortium name="EnsemblMetazoa"/>
        </authorList>
    </citation>
    <scope>IDENTIFICATION</scope>
    <source>
        <strain evidence="24">PS312</strain>
    </source>
</reference>
<keyword evidence="7 19" id="KW-1133">Transmembrane helix</keyword>
<dbReference type="GO" id="GO:0022848">
    <property type="term" value="F:acetylcholine-gated monoatomic cation-selective channel activity"/>
    <property type="evidence" value="ECO:0007669"/>
    <property type="project" value="InterPro"/>
</dbReference>
<dbReference type="InterPro" id="IPR000873">
    <property type="entry name" value="AMP-dep_synth/lig_dom"/>
</dbReference>
<sequence length="1188" mass="133479">MVIHSSPFGSIDTSTTPVHVDLLAKIDQVIKKNPNKKAFVSGADPSNFLTYSDLKFQSYAVAQFLHNRGFNHQTACIVIPNGKEFFAFFLGVSLQGGAISGASALFTDFELERQFKDSRCSTVLTDEGNLEKVRKAVKGAPNVKTIIVIPSSSSLSSPSGTISWNEVISTPIDSKREPVKINVKDDVVLLPYSSGTTGSPKGVMLTHQNFGTMMKIFLKARHAVDHQTGTKMDWEKENMLLFLPFYHIYGFSVICYSILEMSTAVILSSFEPMVYLKCIQDYKISQLMLVPPILVFLAKHPICTKFDLSSIKRIASGAAPAGKDICDEVIKRYPNIEYIEQGYGMTELSTASHMPDLGSRAKFGSCGKLCPGLEMKIVHISNGEILPTGKAGEICVKGPTVMKGYLGRDEATRECIQDGWMHTGDIGYCDADGDLFIIDRLKELIKVKGLQVPPAELEDILLSHPSIQDAAVIGIPDSKAGELPKAYVVKSDPKLTAEQVYNFIKEKNYDSWERPVSNSSNSLDVKVRLMLNQIIDVDEKNQVMTILAYIDYHWTDYKLRWDPSRFGGIEDIRFSGSSDASHKIWKPDILLFNSVSASFDSTYSSQYIVSHEGYVRQNPPGIFRFACSIDITFFPFDIQMCFLKFGSWTYDGTKINLTMYLTEIYGVDHMLVSPIPERSPLNPESYYVNESIDLQVYVPNGEWDLLSTPGRRLVTSFGDNVYHELYFHIRIRRRTLAYGINLIIPSLVISIMTVLGFTLPPDACEKVTLETTILLSVIFFLQMVSDMSPPQSKAVPILAAFFSCCLLVVSCSCVYTVLVLSMHHRKSETHEMGPLTRRIFLDFLPYILLMKRPSHPRAPKSKVIDKAVAPIKKKFSILPESSSIFYLHKFCRDLEHVSKELDSMTLHLKDTYQQEILASEWRFVAMAVDRLCLYLFSSFIAISTCGIILPHLIEGMNGSGVEVELYLGSGREELTRLIFHLDTKGVDRVDVDSPSSFPHPPIPFHKHECDFSHTVFLNTTIDVIDQFEFLVFTDKEQRFTRPRSIHDPKIALLIPQFRSCCVVKFTMELFSETRRTTNMTHSPMPPSIPMRTTPRPKNKGDSMDAWNRRSTKAVTSLRDQGTTSKENNKPVKASSWTAGVNEGWITSFLVFTVIICSLMLIFVVFGLTLFVCLQTPPKRAKNLYSVSG</sequence>
<dbReference type="SUPFAM" id="SSF90112">
    <property type="entry name" value="Neurotransmitter-gated ion-channel transmembrane pore"/>
    <property type="match status" value="1"/>
</dbReference>
<accession>A0A8R1YH68</accession>
<dbReference type="InterPro" id="IPR036734">
    <property type="entry name" value="Neur_chan_lig-bd_sf"/>
</dbReference>
<dbReference type="Gene3D" id="2.70.170.10">
    <property type="entry name" value="Neurotransmitter-gated ion-channel ligand-binding domain"/>
    <property type="match status" value="1"/>
</dbReference>
<keyword evidence="6" id="KW-0732">Signal</keyword>
<evidence type="ECO:0000313" key="24">
    <source>
        <dbReference type="EnsemblMetazoa" id="PPA25215.1"/>
    </source>
</evidence>
<feature type="compositionally biased region" description="Polar residues" evidence="20">
    <location>
        <begin position="1112"/>
        <end position="1125"/>
    </location>
</feature>
<dbReference type="InterPro" id="IPR020845">
    <property type="entry name" value="AMP-binding_CS"/>
</dbReference>
<evidence type="ECO:0000256" key="10">
    <source>
        <dbReference type="ARBA" id="ARBA00023136"/>
    </source>
</evidence>
<dbReference type="PROSITE" id="PS00236">
    <property type="entry name" value="NEUROTR_ION_CHANNEL"/>
    <property type="match status" value="1"/>
</dbReference>
<evidence type="ECO:0000256" key="5">
    <source>
        <dbReference type="ARBA" id="ARBA00022692"/>
    </source>
</evidence>
<comment type="similarity">
    <text evidence="2">Belongs to the ligand-gated ion channel (TC 1.A.9) family. Acetylcholine receptor (TC 1.A.9.1) subfamily.</text>
</comment>
<dbReference type="CDD" id="cd19051">
    <property type="entry name" value="LGIC_TM_cation"/>
    <property type="match status" value="1"/>
</dbReference>
<dbReference type="InterPro" id="IPR006029">
    <property type="entry name" value="Neurotrans-gated_channel_TM"/>
</dbReference>
<dbReference type="SUPFAM" id="SSF56801">
    <property type="entry name" value="Acetyl-CoA synthetase-like"/>
    <property type="match status" value="1"/>
</dbReference>
<gene>
    <name evidence="24" type="primary">WBGene00114769</name>
</gene>
<keyword evidence="10 19" id="KW-0472">Membrane</keyword>
<evidence type="ECO:0000256" key="15">
    <source>
        <dbReference type="ARBA" id="ARBA00023257"/>
    </source>
</evidence>
<dbReference type="GO" id="GO:0004888">
    <property type="term" value="F:transmembrane signaling receptor activity"/>
    <property type="evidence" value="ECO:0007669"/>
    <property type="project" value="InterPro"/>
</dbReference>
<evidence type="ECO:0000256" key="6">
    <source>
        <dbReference type="ARBA" id="ARBA00022729"/>
    </source>
</evidence>
<evidence type="ECO:0000256" key="2">
    <source>
        <dbReference type="ARBA" id="ARBA00009237"/>
    </source>
</evidence>
<feature type="domain" description="Neurotransmitter-gated ion-channel transmembrane" evidence="23">
    <location>
        <begin position="742"/>
        <end position="865"/>
    </location>
</feature>
<dbReference type="Pfam" id="PF00501">
    <property type="entry name" value="AMP-binding"/>
    <property type="match status" value="1"/>
</dbReference>
<keyword evidence="16" id="KW-1071">Ligand-gated ion channel</keyword>
<keyword evidence="14" id="KW-0325">Glycoprotein</keyword>
<reference evidence="25" key="1">
    <citation type="journal article" date="2008" name="Nat. Genet.">
        <title>The Pristionchus pacificus genome provides a unique perspective on nematode lifestyle and parasitism.</title>
        <authorList>
            <person name="Dieterich C."/>
            <person name="Clifton S.W."/>
            <person name="Schuster L.N."/>
            <person name="Chinwalla A."/>
            <person name="Delehaunty K."/>
            <person name="Dinkelacker I."/>
            <person name="Fulton L."/>
            <person name="Fulton R."/>
            <person name="Godfrey J."/>
            <person name="Minx P."/>
            <person name="Mitreva M."/>
            <person name="Roeseler W."/>
            <person name="Tian H."/>
            <person name="Witte H."/>
            <person name="Yang S.P."/>
            <person name="Wilson R.K."/>
            <person name="Sommer R.J."/>
        </authorList>
    </citation>
    <scope>NUCLEOTIDE SEQUENCE [LARGE SCALE GENOMIC DNA]</scope>
    <source>
        <strain evidence="25">PS312</strain>
    </source>
</reference>
<dbReference type="CDD" id="cd05911">
    <property type="entry name" value="Firefly_Luc_like"/>
    <property type="match status" value="1"/>
</dbReference>
<dbReference type="FunFam" id="2.70.170.10:FF:000016">
    <property type="entry name" value="Nicotinic acetylcholine receptor subunit"/>
    <property type="match status" value="1"/>
</dbReference>
<keyword evidence="5 19" id="KW-0812">Transmembrane</keyword>
<dbReference type="InterPro" id="IPR036719">
    <property type="entry name" value="Neuro-gated_channel_TM_sf"/>
</dbReference>
<dbReference type="PRINTS" id="PR00254">
    <property type="entry name" value="NICOTINICR"/>
</dbReference>
<evidence type="ECO:0000256" key="17">
    <source>
        <dbReference type="ARBA" id="ARBA00023303"/>
    </source>
</evidence>
<evidence type="ECO:0000256" key="9">
    <source>
        <dbReference type="ARBA" id="ARBA00023065"/>
    </source>
</evidence>
<evidence type="ECO:0000259" key="23">
    <source>
        <dbReference type="Pfam" id="PF02932"/>
    </source>
</evidence>
<dbReference type="Proteomes" id="UP000005239">
    <property type="component" value="Unassembled WGS sequence"/>
</dbReference>
<evidence type="ECO:0000256" key="1">
    <source>
        <dbReference type="ARBA" id="ARBA00004275"/>
    </source>
</evidence>
<feature type="transmembrane region" description="Helical" evidence="19">
    <location>
        <begin position="240"/>
        <end position="259"/>
    </location>
</feature>
<dbReference type="InterPro" id="IPR018000">
    <property type="entry name" value="Neurotransmitter_ion_chnl_CS"/>
</dbReference>
<name>A0A2A6CIV9_PRIPA</name>
<dbReference type="PANTHER" id="PTHR24096:SF422">
    <property type="entry name" value="BCDNA.GH02901"/>
    <property type="match status" value="1"/>
</dbReference>
<dbReference type="EnsemblMetazoa" id="PPA25215.1">
    <property type="protein sequence ID" value="PPA25215.1"/>
    <property type="gene ID" value="WBGene00114769"/>
</dbReference>
<feature type="transmembrane region" description="Helical" evidence="19">
    <location>
        <begin position="931"/>
        <end position="953"/>
    </location>
</feature>
<dbReference type="GO" id="GO:0045211">
    <property type="term" value="C:postsynaptic membrane"/>
    <property type="evidence" value="ECO:0007669"/>
    <property type="project" value="UniProtKB-SubCell"/>
</dbReference>
<dbReference type="FunFam" id="1.20.58.390:FF:000046">
    <property type="entry name" value="AcetylCholine Receptor"/>
    <property type="match status" value="1"/>
</dbReference>
<dbReference type="InterPro" id="IPR045851">
    <property type="entry name" value="AMP-bd_C_sf"/>
</dbReference>
<keyword evidence="17 19" id="KW-0407">Ion channel</keyword>
<feature type="transmembrane region" description="Helical" evidence="19">
    <location>
        <begin position="1144"/>
        <end position="1173"/>
    </location>
</feature>
<dbReference type="PANTHER" id="PTHR24096">
    <property type="entry name" value="LONG-CHAIN-FATTY-ACID--COA LIGASE"/>
    <property type="match status" value="1"/>
</dbReference>
<evidence type="ECO:0000259" key="22">
    <source>
        <dbReference type="Pfam" id="PF02931"/>
    </source>
</evidence>
<evidence type="ECO:0000313" key="25">
    <source>
        <dbReference type="Proteomes" id="UP000005239"/>
    </source>
</evidence>
<keyword evidence="8" id="KW-0770">Synapse</keyword>
<keyword evidence="25" id="KW-1185">Reference proteome</keyword>
<keyword evidence="4" id="KW-1003">Cell membrane</keyword>
<feature type="domain" description="Neurotransmitter-gated ion-channel ligand-binding" evidence="22">
    <location>
        <begin position="504"/>
        <end position="735"/>
    </location>
</feature>
<feature type="domain" description="AMP-dependent synthetase/ligase" evidence="21">
    <location>
        <begin position="28"/>
        <end position="406"/>
    </location>
</feature>
<evidence type="ECO:0000256" key="7">
    <source>
        <dbReference type="ARBA" id="ARBA00022989"/>
    </source>
</evidence>